<feature type="compositionally biased region" description="Basic residues" evidence="1">
    <location>
        <begin position="127"/>
        <end position="144"/>
    </location>
</feature>
<dbReference type="Proteomes" id="UP000799757">
    <property type="component" value="Unassembled WGS sequence"/>
</dbReference>
<feature type="region of interest" description="Disordered" evidence="1">
    <location>
        <begin position="78"/>
        <end position="201"/>
    </location>
</feature>
<feature type="compositionally biased region" description="Polar residues" evidence="1">
    <location>
        <begin position="114"/>
        <end position="126"/>
    </location>
</feature>
<protein>
    <submittedName>
        <fullName evidence="2">Uncharacterized protein</fullName>
    </submittedName>
</protein>
<reference evidence="2" key="1">
    <citation type="journal article" date="2020" name="Stud. Mycol.">
        <title>101 Dothideomycetes genomes: a test case for predicting lifestyles and emergence of pathogens.</title>
        <authorList>
            <person name="Haridas S."/>
            <person name="Albert R."/>
            <person name="Binder M."/>
            <person name="Bloem J."/>
            <person name="Labutti K."/>
            <person name="Salamov A."/>
            <person name="Andreopoulos B."/>
            <person name="Baker S."/>
            <person name="Barry K."/>
            <person name="Bills G."/>
            <person name="Bluhm B."/>
            <person name="Cannon C."/>
            <person name="Castanera R."/>
            <person name="Culley D."/>
            <person name="Daum C."/>
            <person name="Ezra D."/>
            <person name="Gonzalez J."/>
            <person name="Henrissat B."/>
            <person name="Kuo A."/>
            <person name="Liang C."/>
            <person name="Lipzen A."/>
            <person name="Lutzoni F."/>
            <person name="Magnuson J."/>
            <person name="Mondo S."/>
            <person name="Nolan M."/>
            <person name="Ohm R."/>
            <person name="Pangilinan J."/>
            <person name="Park H.-J."/>
            <person name="Ramirez L."/>
            <person name="Alfaro M."/>
            <person name="Sun H."/>
            <person name="Tritt A."/>
            <person name="Yoshinaga Y."/>
            <person name="Zwiers L.-H."/>
            <person name="Turgeon B."/>
            <person name="Goodwin S."/>
            <person name="Spatafora J."/>
            <person name="Crous P."/>
            <person name="Grigoriev I."/>
        </authorList>
    </citation>
    <scope>NUCLEOTIDE SEQUENCE</scope>
    <source>
        <strain evidence="2">CBS 109.77</strain>
    </source>
</reference>
<evidence type="ECO:0000313" key="3">
    <source>
        <dbReference type="Proteomes" id="UP000799757"/>
    </source>
</evidence>
<name>A0A6A6X0Y1_9PLEO</name>
<keyword evidence="3" id="KW-1185">Reference proteome</keyword>
<evidence type="ECO:0000313" key="2">
    <source>
        <dbReference type="EMBL" id="KAF2789815.1"/>
    </source>
</evidence>
<feature type="compositionally biased region" description="Polar residues" evidence="1">
    <location>
        <begin position="173"/>
        <end position="182"/>
    </location>
</feature>
<organism evidence="2 3">
    <name type="scientific">Melanomma pulvis-pyrius CBS 109.77</name>
    <dbReference type="NCBI Taxonomy" id="1314802"/>
    <lineage>
        <taxon>Eukaryota</taxon>
        <taxon>Fungi</taxon>
        <taxon>Dikarya</taxon>
        <taxon>Ascomycota</taxon>
        <taxon>Pezizomycotina</taxon>
        <taxon>Dothideomycetes</taxon>
        <taxon>Pleosporomycetidae</taxon>
        <taxon>Pleosporales</taxon>
        <taxon>Melanommataceae</taxon>
        <taxon>Melanomma</taxon>
    </lineage>
</organism>
<sequence>MIWSEARARRALAERGCGAMELRSPGVLRSGGLVVLLSCCLVAVGAREQAVDKLHVRQLWPEPRKLRPCLSLLAGPRLPHVTRPAPPSRRHTPGNVHHFASTTASPASDARRFSPSQALGGSNQARHSVHARCRRGRAHQHAVMRRPASGSTPAACAGPSQPSREAHCAVASLSESPYQTSHPPRPPRPPAPTISHTRLHARPPLALSLVGSPSDFARRRGLTGTA</sequence>
<gene>
    <name evidence="2" type="ORF">K505DRAFT_88653</name>
</gene>
<proteinExistence type="predicted"/>
<dbReference type="AlphaFoldDB" id="A0A6A6X0Y1"/>
<accession>A0A6A6X0Y1</accession>
<evidence type="ECO:0000256" key="1">
    <source>
        <dbReference type="SAM" id="MobiDB-lite"/>
    </source>
</evidence>
<feature type="compositionally biased region" description="Pro residues" evidence="1">
    <location>
        <begin position="183"/>
        <end position="192"/>
    </location>
</feature>
<dbReference type="EMBL" id="MU002111">
    <property type="protein sequence ID" value="KAF2789815.1"/>
    <property type="molecule type" value="Genomic_DNA"/>
</dbReference>